<protein>
    <submittedName>
        <fullName evidence="2">Uncharacterized protein</fullName>
    </submittedName>
</protein>
<evidence type="ECO:0000256" key="1">
    <source>
        <dbReference type="SAM" id="SignalP"/>
    </source>
</evidence>
<comment type="caution">
    <text evidence="2">The sequence shown here is derived from an EMBL/GenBank/DDBJ whole genome shotgun (WGS) entry which is preliminary data.</text>
</comment>
<keyword evidence="1" id="KW-0732">Signal</keyword>
<gene>
    <name evidence="2" type="ORF">PENTCL1PPCAC_5902</name>
</gene>
<dbReference type="Proteomes" id="UP001432027">
    <property type="component" value="Unassembled WGS sequence"/>
</dbReference>
<evidence type="ECO:0000313" key="3">
    <source>
        <dbReference type="Proteomes" id="UP001432027"/>
    </source>
</evidence>
<dbReference type="AlphaFoldDB" id="A0AAV5SK68"/>
<evidence type="ECO:0000313" key="2">
    <source>
        <dbReference type="EMBL" id="GMS83727.1"/>
    </source>
</evidence>
<reference evidence="2" key="1">
    <citation type="submission" date="2023-10" db="EMBL/GenBank/DDBJ databases">
        <title>Genome assembly of Pristionchus species.</title>
        <authorList>
            <person name="Yoshida K."/>
            <person name="Sommer R.J."/>
        </authorList>
    </citation>
    <scope>NUCLEOTIDE SEQUENCE</scope>
    <source>
        <strain evidence="2">RS0144</strain>
    </source>
</reference>
<feature type="chain" id="PRO_5043910401" evidence="1">
    <location>
        <begin position="18"/>
        <end position="83"/>
    </location>
</feature>
<feature type="signal peptide" evidence="1">
    <location>
        <begin position="1"/>
        <end position="17"/>
    </location>
</feature>
<proteinExistence type="predicted"/>
<sequence length="83" mass="9685">ILLVILCIAICCVALRAAFKSLQDCLDTLFYMKRNTWRMRAASFSVDEPIQFSFWSKVLSRLYKRDIIVEEMQVPLTVPALKR</sequence>
<feature type="non-terminal residue" evidence="2">
    <location>
        <position position="1"/>
    </location>
</feature>
<organism evidence="2 3">
    <name type="scientific">Pristionchus entomophagus</name>
    <dbReference type="NCBI Taxonomy" id="358040"/>
    <lineage>
        <taxon>Eukaryota</taxon>
        <taxon>Metazoa</taxon>
        <taxon>Ecdysozoa</taxon>
        <taxon>Nematoda</taxon>
        <taxon>Chromadorea</taxon>
        <taxon>Rhabditida</taxon>
        <taxon>Rhabditina</taxon>
        <taxon>Diplogasteromorpha</taxon>
        <taxon>Diplogasteroidea</taxon>
        <taxon>Neodiplogasteridae</taxon>
        <taxon>Pristionchus</taxon>
    </lineage>
</organism>
<name>A0AAV5SK68_9BILA</name>
<dbReference type="EMBL" id="BTSX01000002">
    <property type="protein sequence ID" value="GMS83727.1"/>
    <property type="molecule type" value="Genomic_DNA"/>
</dbReference>
<accession>A0AAV5SK68</accession>
<keyword evidence="3" id="KW-1185">Reference proteome</keyword>